<dbReference type="EMBL" id="BGPR01053070">
    <property type="protein sequence ID" value="GBO29878.1"/>
    <property type="molecule type" value="Genomic_DNA"/>
</dbReference>
<organism evidence="2 3">
    <name type="scientific">Araneus ventricosus</name>
    <name type="common">Orbweaver spider</name>
    <name type="synonym">Epeira ventricosa</name>
    <dbReference type="NCBI Taxonomy" id="182803"/>
    <lineage>
        <taxon>Eukaryota</taxon>
        <taxon>Metazoa</taxon>
        <taxon>Ecdysozoa</taxon>
        <taxon>Arthropoda</taxon>
        <taxon>Chelicerata</taxon>
        <taxon>Arachnida</taxon>
        <taxon>Araneae</taxon>
        <taxon>Araneomorphae</taxon>
        <taxon>Entelegynae</taxon>
        <taxon>Araneoidea</taxon>
        <taxon>Araneidae</taxon>
        <taxon>Araneus</taxon>
    </lineage>
</organism>
<keyword evidence="3" id="KW-1185">Reference proteome</keyword>
<dbReference type="AlphaFoldDB" id="A0A4Y2VZW7"/>
<comment type="caution">
    <text evidence="2">The sequence shown here is derived from an EMBL/GenBank/DDBJ whole genome shotgun (WGS) entry which is preliminary data.</text>
</comment>
<feature type="region of interest" description="Disordered" evidence="1">
    <location>
        <begin position="1"/>
        <end position="29"/>
    </location>
</feature>
<accession>A0A4Y2VZW7</accession>
<evidence type="ECO:0000313" key="2">
    <source>
        <dbReference type="EMBL" id="GBO29878.1"/>
    </source>
</evidence>
<gene>
    <name evidence="2" type="ORF">AVEN_166350_1</name>
</gene>
<proteinExistence type="predicted"/>
<reference evidence="2 3" key="1">
    <citation type="journal article" date="2019" name="Sci. Rep.">
        <title>Orb-weaving spider Araneus ventricosus genome elucidates the spidroin gene catalogue.</title>
        <authorList>
            <person name="Kono N."/>
            <person name="Nakamura H."/>
            <person name="Ohtoshi R."/>
            <person name="Moran D.A.P."/>
            <person name="Shinohara A."/>
            <person name="Yoshida Y."/>
            <person name="Fujiwara M."/>
            <person name="Mori M."/>
            <person name="Tomita M."/>
            <person name="Arakawa K."/>
        </authorList>
    </citation>
    <scope>NUCLEOTIDE SEQUENCE [LARGE SCALE GENOMIC DNA]</scope>
</reference>
<evidence type="ECO:0000256" key="1">
    <source>
        <dbReference type="SAM" id="MobiDB-lite"/>
    </source>
</evidence>
<protein>
    <submittedName>
        <fullName evidence="2">Uncharacterized protein</fullName>
    </submittedName>
</protein>
<feature type="compositionally biased region" description="Acidic residues" evidence="1">
    <location>
        <begin position="13"/>
        <end position="29"/>
    </location>
</feature>
<evidence type="ECO:0000313" key="3">
    <source>
        <dbReference type="Proteomes" id="UP000499080"/>
    </source>
</evidence>
<feature type="non-terminal residue" evidence="2">
    <location>
        <position position="29"/>
    </location>
</feature>
<sequence>MSVPKPTEKLEGMPEDSEEEGQTYDEEFH</sequence>
<dbReference type="Proteomes" id="UP000499080">
    <property type="component" value="Unassembled WGS sequence"/>
</dbReference>
<name>A0A4Y2VZW7_ARAVE</name>
<feature type="compositionally biased region" description="Basic and acidic residues" evidence="1">
    <location>
        <begin position="1"/>
        <end position="12"/>
    </location>
</feature>